<feature type="region of interest" description="Disordered" evidence="2">
    <location>
        <begin position="1"/>
        <end position="43"/>
    </location>
</feature>
<feature type="compositionally biased region" description="Basic and acidic residues" evidence="2">
    <location>
        <begin position="93"/>
        <end position="105"/>
    </location>
</feature>
<dbReference type="GeneID" id="300102381"/>
<keyword evidence="3" id="KW-0472">Membrane</keyword>
<feature type="transmembrane region" description="Helical" evidence="3">
    <location>
        <begin position="48"/>
        <end position="70"/>
    </location>
</feature>
<dbReference type="InterPro" id="IPR029050">
    <property type="entry name" value="Immunoprotect_excell_Ig-like"/>
</dbReference>
<dbReference type="SUPFAM" id="SSF81995">
    <property type="entry name" value="beta-sandwich domain of Sec23/24"/>
    <property type="match status" value="1"/>
</dbReference>
<dbReference type="Pfam" id="PF11611">
    <property type="entry name" value="DUF4352"/>
    <property type="match status" value="1"/>
</dbReference>
<name>A0A4P6U015_STRSO</name>
<keyword evidence="1" id="KW-0732">Signal</keyword>
<evidence type="ECO:0000256" key="1">
    <source>
        <dbReference type="ARBA" id="ARBA00022729"/>
    </source>
</evidence>
<feature type="domain" description="DUF4352" evidence="4">
    <location>
        <begin position="111"/>
        <end position="189"/>
    </location>
</feature>
<proteinExistence type="predicted"/>
<keyword evidence="6" id="KW-1185">Reference proteome</keyword>
<gene>
    <name evidence="5" type="ORF">D0Z67_26080</name>
</gene>
<sequence length="215" mass="21899">MNQQPQQPGWNGQQQPGQQPQGWAGPSAPQQWGPPPQPPKKKAGAGKIIGLGCLGVIGLFVLIGIIAAVASGGDSDEGSKKPAATVGSTPKGEPGKKADDTKADKPTGPVQVTAKKAAFKKTILASGDNYTSVSVTIAATGKAEVHVNPLYCSIIDSTGSKHATELAVDEDQLDTTKLAPGEKTTGSITGKGKFTPKYVSCTDGLIGDAVRADVS</sequence>
<keyword evidence="3" id="KW-1133">Transmembrane helix</keyword>
<evidence type="ECO:0000259" key="4">
    <source>
        <dbReference type="Pfam" id="PF11611"/>
    </source>
</evidence>
<feature type="region of interest" description="Disordered" evidence="2">
    <location>
        <begin position="72"/>
        <end position="109"/>
    </location>
</feature>
<dbReference type="KEGG" id="sseo:D0Z67_26080"/>
<dbReference type="STRING" id="73044.GCA_000725795_03094"/>
<dbReference type="Proteomes" id="UP000292547">
    <property type="component" value="Chromosome"/>
</dbReference>
<dbReference type="AlphaFoldDB" id="A0A4P6U015"/>
<accession>A0A4P6U015</accession>
<evidence type="ECO:0000256" key="3">
    <source>
        <dbReference type="SAM" id="Phobius"/>
    </source>
</evidence>
<keyword evidence="3" id="KW-0812">Transmembrane</keyword>
<organism evidence="5 6">
    <name type="scientific">Streptomyces seoulensis</name>
    <dbReference type="NCBI Taxonomy" id="73044"/>
    <lineage>
        <taxon>Bacteria</taxon>
        <taxon>Bacillati</taxon>
        <taxon>Actinomycetota</taxon>
        <taxon>Actinomycetes</taxon>
        <taxon>Kitasatosporales</taxon>
        <taxon>Streptomycetaceae</taxon>
        <taxon>Streptomyces</taxon>
    </lineage>
</organism>
<protein>
    <submittedName>
        <fullName evidence="5">DUF4352 domain-containing protein</fullName>
    </submittedName>
</protein>
<dbReference type="Gene3D" id="2.60.40.1240">
    <property type="match status" value="1"/>
</dbReference>
<evidence type="ECO:0000313" key="5">
    <source>
        <dbReference type="EMBL" id="QBJ93405.1"/>
    </source>
</evidence>
<evidence type="ECO:0000313" key="6">
    <source>
        <dbReference type="Proteomes" id="UP000292547"/>
    </source>
</evidence>
<reference evidence="5 6" key="1">
    <citation type="submission" date="2018-08" db="EMBL/GenBank/DDBJ databases">
        <title>The complete genome sequence of Streptomyces seoulensis, a pioneer strain for nickel superoxide dismutase discovery.</title>
        <authorList>
            <person name="Shin J."/>
            <person name="Lee J.-S."/>
            <person name="Lee E.-J."/>
            <person name="Youn H.-D."/>
        </authorList>
    </citation>
    <scope>NUCLEOTIDE SEQUENCE [LARGE SCALE GENOMIC DNA]</scope>
    <source>
        <strain evidence="5 6">KCTC 9819</strain>
    </source>
</reference>
<feature type="compositionally biased region" description="Low complexity" evidence="2">
    <location>
        <begin position="1"/>
        <end position="31"/>
    </location>
</feature>
<dbReference type="InterPro" id="IPR029051">
    <property type="entry name" value="DUF4352"/>
</dbReference>
<dbReference type="RefSeq" id="WP_031181315.1">
    <property type="nucleotide sequence ID" value="NZ_CP032229.1"/>
</dbReference>
<dbReference type="EMBL" id="CP032229">
    <property type="protein sequence ID" value="QBJ93405.1"/>
    <property type="molecule type" value="Genomic_DNA"/>
</dbReference>
<dbReference type="OrthoDB" id="3482269at2"/>
<evidence type="ECO:0000256" key="2">
    <source>
        <dbReference type="SAM" id="MobiDB-lite"/>
    </source>
</evidence>